<evidence type="ECO:0000256" key="1">
    <source>
        <dbReference type="ARBA" id="ARBA00001974"/>
    </source>
</evidence>
<dbReference type="InterPro" id="IPR002938">
    <property type="entry name" value="FAD-bd"/>
</dbReference>
<feature type="domain" description="FAD-binding" evidence="12">
    <location>
        <begin position="6"/>
        <end position="335"/>
    </location>
</feature>
<dbReference type="GO" id="GO:0006744">
    <property type="term" value="P:ubiquinone biosynthetic process"/>
    <property type="evidence" value="ECO:0007669"/>
    <property type="project" value="UniProtKB-UniPathway"/>
</dbReference>
<evidence type="ECO:0000256" key="5">
    <source>
        <dbReference type="ARBA" id="ARBA00022490"/>
    </source>
</evidence>
<comment type="pathway">
    <text evidence="3">Cofactor biosynthesis; ubiquinone biosynthesis.</text>
</comment>
<dbReference type="PATRIC" id="fig|1481663.8.peg.3616"/>
<accession>A0A0Q0MVK7</accession>
<dbReference type="GO" id="GO:0071949">
    <property type="term" value="F:FAD binding"/>
    <property type="evidence" value="ECO:0007669"/>
    <property type="project" value="InterPro"/>
</dbReference>
<keyword evidence="7" id="KW-0831">Ubiquinone biosynthesis</keyword>
<keyword evidence="9" id="KW-0560">Oxidoreductase</keyword>
<dbReference type="GO" id="GO:0008682">
    <property type="term" value="F:3-demethoxyubiquinol 3-hydroxylase activity"/>
    <property type="evidence" value="ECO:0007669"/>
    <property type="project" value="TreeGrafter"/>
</dbReference>
<evidence type="ECO:0000256" key="10">
    <source>
        <dbReference type="ARBA" id="ARBA00023033"/>
    </source>
</evidence>
<keyword evidence="10" id="KW-0503">Monooxygenase</keyword>
<evidence type="ECO:0000259" key="12">
    <source>
        <dbReference type="Pfam" id="PF01494"/>
    </source>
</evidence>
<comment type="cofactor">
    <cofactor evidence="1">
        <name>FAD</name>
        <dbReference type="ChEBI" id="CHEBI:57692"/>
    </cofactor>
</comment>
<protein>
    <submittedName>
        <fullName evidence="13">2-octaprenyl-3-methyl-6-methoxy-1,4-benzoquinol hydroxylase</fullName>
    </submittedName>
</protein>
<comment type="subcellular location">
    <subcellularLocation>
        <location evidence="2">Cytoplasm</location>
    </subcellularLocation>
</comment>
<dbReference type="NCBIfam" id="TIGR01988">
    <property type="entry name" value="Ubi-OHases"/>
    <property type="match status" value="1"/>
</dbReference>
<dbReference type="InterPro" id="IPR036188">
    <property type="entry name" value="FAD/NAD-bd_sf"/>
</dbReference>
<comment type="similarity">
    <text evidence="4">Belongs to the UbiH/COQ6 family.</text>
</comment>
<dbReference type="GO" id="GO:0110142">
    <property type="term" value="C:ubiquinone biosynthesis complex"/>
    <property type="evidence" value="ECO:0007669"/>
    <property type="project" value="UniProtKB-ARBA"/>
</dbReference>
<evidence type="ECO:0000256" key="9">
    <source>
        <dbReference type="ARBA" id="ARBA00023002"/>
    </source>
</evidence>
<evidence type="ECO:0000256" key="4">
    <source>
        <dbReference type="ARBA" id="ARBA00005349"/>
    </source>
</evidence>
<dbReference type="RefSeq" id="WP_055027476.1">
    <property type="nucleotide sequence ID" value="NZ_CP035688.1"/>
</dbReference>
<dbReference type="FunFam" id="3.50.50.60:FF:000021">
    <property type="entry name" value="Ubiquinone biosynthesis monooxygenase COQ6"/>
    <property type="match status" value="1"/>
</dbReference>
<dbReference type="Proteomes" id="UP000053724">
    <property type="component" value="Unassembled WGS sequence"/>
</dbReference>
<dbReference type="AlphaFoldDB" id="A0A0Q0MVK7"/>
<comment type="caution">
    <text evidence="13">The sequence shown here is derived from an EMBL/GenBank/DDBJ whole genome shotgun (WGS) entry which is preliminary data.</text>
</comment>
<dbReference type="InterPro" id="IPR051205">
    <property type="entry name" value="UbiH/COQ6_monooxygenase"/>
</dbReference>
<comment type="subunit">
    <text evidence="11">Component of the Ubi complex metabolon, which regroups five ubiquinone biosynthesis proteins (UbiE, UbiF, UbiG, UbiH and UbiI) and two accessory factors (UbiK and the lipid-binding protein UbiJ).</text>
</comment>
<evidence type="ECO:0000256" key="7">
    <source>
        <dbReference type="ARBA" id="ARBA00022688"/>
    </source>
</evidence>
<keyword evidence="5" id="KW-0963">Cytoplasm</keyword>
<dbReference type="InterPro" id="IPR010971">
    <property type="entry name" value="UbiH/COQ6"/>
</dbReference>
<evidence type="ECO:0000313" key="13">
    <source>
        <dbReference type="EMBL" id="KQA24087.1"/>
    </source>
</evidence>
<name>A0A0Q0MVK7_VIBMT</name>
<evidence type="ECO:0000256" key="8">
    <source>
        <dbReference type="ARBA" id="ARBA00022827"/>
    </source>
</evidence>
<dbReference type="Pfam" id="PF01494">
    <property type="entry name" value="FAD_binding_3"/>
    <property type="match status" value="1"/>
</dbReference>
<organism evidence="13 14">
    <name type="scientific">Vibrio metoecus</name>
    <dbReference type="NCBI Taxonomy" id="1481663"/>
    <lineage>
        <taxon>Bacteria</taxon>
        <taxon>Pseudomonadati</taxon>
        <taxon>Pseudomonadota</taxon>
        <taxon>Gammaproteobacteria</taxon>
        <taxon>Vibrionales</taxon>
        <taxon>Vibrionaceae</taxon>
        <taxon>Vibrio</taxon>
    </lineage>
</organism>
<evidence type="ECO:0000256" key="2">
    <source>
        <dbReference type="ARBA" id="ARBA00004496"/>
    </source>
</evidence>
<dbReference type="FunFam" id="3.50.50.60:FF:000048">
    <property type="entry name" value="2-octaprenyl-3-methyl-6-methoxy-1,4-benzoquinol hydroxylase"/>
    <property type="match status" value="1"/>
</dbReference>
<gene>
    <name evidence="13" type="primary">ubiF</name>
    <name evidence="13" type="ORF">AAY55_04605</name>
</gene>
<keyword evidence="8" id="KW-0274">FAD</keyword>
<evidence type="ECO:0000256" key="6">
    <source>
        <dbReference type="ARBA" id="ARBA00022630"/>
    </source>
</evidence>
<sequence length="402" mass="44786">MSSNKFDILVIGGGMVGAAAALGFARQGRKVAVIDSGAPHAFEPSQPMDVRVSAISQTSVELLEELGAWSSIVAMRACPYRHLETWEHPECRTRFSCESLGLPQLGYMVENRVIQLALWQQFSHYPQLTLMCPEQLAQLDVTEKGCNVTLQSGTVLECDWVIGADGANSQVRQLAHIGITAWDYRQHCMLINVQTEQIQQETTWQQFFPTGPRSYLPLGGNQASLVWYDTPQRIRKLVGLSHEQLRGEIVQHFPAELGDVKVLQHGSFPLTRRHAQQYVKKRCVLVGDAAHTINPLAGQGVNLGFKDVAVLLAETQDHAVLSQTLFEHYERRRRPDNLLMQTGMDLFYKTFSNSMTPVKFLRNAALALAERSGPLKTQVLRYALGFSNGPVSSLNSTNQSNQ</sequence>
<dbReference type="EMBL" id="LCUF01000004">
    <property type="protein sequence ID" value="KQA24087.1"/>
    <property type="molecule type" value="Genomic_DNA"/>
</dbReference>
<dbReference type="NCBIfam" id="NF006460">
    <property type="entry name" value="PRK08849.1"/>
    <property type="match status" value="1"/>
</dbReference>
<dbReference type="PANTHER" id="PTHR43876">
    <property type="entry name" value="UBIQUINONE BIOSYNTHESIS MONOOXYGENASE COQ6, MITOCHONDRIAL"/>
    <property type="match status" value="1"/>
</dbReference>
<dbReference type="Gene3D" id="3.50.50.60">
    <property type="entry name" value="FAD/NAD(P)-binding domain"/>
    <property type="match status" value="2"/>
</dbReference>
<evidence type="ECO:0000256" key="3">
    <source>
        <dbReference type="ARBA" id="ARBA00004749"/>
    </source>
</evidence>
<proteinExistence type="inferred from homology"/>
<dbReference type="SUPFAM" id="SSF51905">
    <property type="entry name" value="FAD/NAD(P)-binding domain"/>
    <property type="match status" value="1"/>
</dbReference>
<dbReference type="PANTHER" id="PTHR43876:SF10">
    <property type="entry name" value="3-DEMETHOXYUBIQUINOL 3-HYDROXYLASE"/>
    <property type="match status" value="1"/>
</dbReference>
<keyword evidence="6" id="KW-0285">Flavoprotein</keyword>
<evidence type="ECO:0000313" key="14">
    <source>
        <dbReference type="Proteomes" id="UP000053724"/>
    </source>
</evidence>
<dbReference type="PRINTS" id="PR00420">
    <property type="entry name" value="RNGMNOXGNASE"/>
</dbReference>
<dbReference type="UniPathway" id="UPA00232"/>
<dbReference type="GO" id="GO:0005737">
    <property type="term" value="C:cytoplasm"/>
    <property type="evidence" value="ECO:0007669"/>
    <property type="project" value="UniProtKB-SubCell"/>
</dbReference>
<evidence type="ECO:0000256" key="11">
    <source>
        <dbReference type="ARBA" id="ARBA00065734"/>
    </source>
</evidence>
<reference evidence="13 14" key="1">
    <citation type="journal article" date="2015" name="Genome Biol. Evol.">
        <title>The Dynamics of Genetic Interactions between Vibrio metoecus and Vibrio cholerae, Two Close Relatives Co-Occurring in the Environment.</title>
        <authorList>
            <person name="Orata F.D."/>
            <person name="Kirchberger P.C."/>
            <person name="Meheust R."/>
            <person name="Barlow E.J."/>
            <person name="Tarr C.L."/>
            <person name="Boucher Y."/>
        </authorList>
    </citation>
    <scope>NUCLEOTIDE SEQUENCE [LARGE SCALE GENOMIC DNA]</scope>
    <source>
        <strain evidence="13 14">08-2459</strain>
    </source>
</reference>